<organism evidence="1 2">
    <name type="scientific">Methanoculleus bourgensis</name>
    <dbReference type="NCBI Taxonomy" id="83986"/>
    <lineage>
        <taxon>Archaea</taxon>
        <taxon>Methanobacteriati</taxon>
        <taxon>Methanobacteriota</taxon>
        <taxon>Stenosarchaea group</taxon>
        <taxon>Methanomicrobia</taxon>
        <taxon>Methanomicrobiales</taxon>
        <taxon>Methanomicrobiaceae</taxon>
        <taxon>Methanoculleus</taxon>
    </lineage>
</organism>
<evidence type="ECO:0000313" key="2">
    <source>
        <dbReference type="Proteomes" id="UP000069850"/>
    </source>
</evidence>
<reference evidence="1 2" key="1">
    <citation type="submission" date="2016-01" db="EMBL/GenBank/DDBJ databases">
        <authorList>
            <person name="Manzoor S."/>
        </authorList>
    </citation>
    <scope>NUCLEOTIDE SEQUENCE [LARGE SCALE GENOMIC DNA]</scope>
    <source>
        <strain evidence="1">Methanoculleus sp MAB1</strain>
    </source>
</reference>
<sequence length="67" mass="7123">MCPGRVEDILEACGAFDPGSNPGRGVFDFIFMFKGGFFTKEAVGLAFSLAGTVFPGARTPSRPRAHI</sequence>
<accession>A0A0X3BL47</accession>
<dbReference type="EMBL" id="LT158599">
    <property type="protein sequence ID" value="CVK32693.1"/>
    <property type="molecule type" value="Genomic_DNA"/>
</dbReference>
<protein>
    <submittedName>
        <fullName evidence="1">Uncharacterized protein</fullName>
    </submittedName>
</protein>
<dbReference type="Proteomes" id="UP000069850">
    <property type="component" value="Chromosome 1"/>
</dbReference>
<dbReference type="KEGG" id="mema:MMAB1_1480"/>
<name>A0A0X3BL47_9EURY</name>
<gene>
    <name evidence="1" type="ORF">MMAB1_1480</name>
</gene>
<proteinExistence type="predicted"/>
<dbReference type="AlphaFoldDB" id="A0A0X3BL47"/>
<evidence type="ECO:0000313" key="1">
    <source>
        <dbReference type="EMBL" id="CVK32693.1"/>
    </source>
</evidence>